<reference evidence="4" key="1">
    <citation type="journal article" date="2022" name="IScience">
        <title>Evolution of zygomycete secretomes and the origins of terrestrial fungal ecologies.</title>
        <authorList>
            <person name="Chang Y."/>
            <person name="Wang Y."/>
            <person name="Mondo S."/>
            <person name="Ahrendt S."/>
            <person name="Andreopoulos W."/>
            <person name="Barry K."/>
            <person name="Beard J."/>
            <person name="Benny G.L."/>
            <person name="Blankenship S."/>
            <person name="Bonito G."/>
            <person name="Cuomo C."/>
            <person name="Desiro A."/>
            <person name="Gervers K.A."/>
            <person name="Hundley H."/>
            <person name="Kuo A."/>
            <person name="LaButti K."/>
            <person name="Lang B.F."/>
            <person name="Lipzen A."/>
            <person name="O'Donnell K."/>
            <person name="Pangilinan J."/>
            <person name="Reynolds N."/>
            <person name="Sandor L."/>
            <person name="Smith M.E."/>
            <person name="Tsang A."/>
            <person name="Grigoriev I.V."/>
            <person name="Stajich J.E."/>
            <person name="Spatafora J.W."/>
        </authorList>
    </citation>
    <scope>NUCLEOTIDE SEQUENCE</scope>
    <source>
        <strain evidence="4">RSA 2281</strain>
    </source>
</reference>
<dbReference type="InterPro" id="IPR013083">
    <property type="entry name" value="Znf_RING/FYVE/PHD"/>
</dbReference>
<reference evidence="4" key="2">
    <citation type="submission" date="2023-02" db="EMBL/GenBank/DDBJ databases">
        <authorList>
            <consortium name="DOE Joint Genome Institute"/>
            <person name="Mondo S.J."/>
            <person name="Chang Y."/>
            <person name="Wang Y."/>
            <person name="Ahrendt S."/>
            <person name="Andreopoulos W."/>
            <person name="Barry K."/>
            <person name="Beard J."/>
            <person name="Benny G.L."/>
            <person name="Blankenship S."/>
            <person name="Bonito G."/>
            <person name="Cuomo C."/>
            <person name="Desiro A."/>
            <person name="Gervers K.A."/>
            <person name="Hundley H."/>
            <person name="Kuo A."/>
            <person name="LaButti K."/>
            <person name="Lang B.F."/>
            <person name="Lipzen A."/>
            <person name="O'Donnell K."/>
            <person name="Pangilinan J."/>
            <person name="Reynolds N."/>
            <person name="Sandor L."/>
            <person name="Smith M.W."/>
            <person name="Tsang A."/>
            <person name="Grigoriev I.V."/>
            <person name="Stajich J.E."/>
            <person name="Spatafora J.W."/>
        </authorList>
    </citation>
    <scope>NUCLEOTIDE SEQUENCE</scope>
    <source>
        <strain evidence="4">RSA 2281</strain>
    </source>
</reference>
<dbReference type="Proteomes" id="UP001209540">
    <property type="component" value="Unassembled WGS sequence"/>
</dbReference>
<evidence type="ECO:0000256" key="2">
    <source>
        <dbReference type="SAM" id="Coils"/>
    </source>
</evidence>
<dbReference type="GO" id="GO:0008270">
    <property type="term" value="F:zinc ion binding"/>
    <property type="evidence" value="ECO:0007669"/>
    <property type="project" value="UniProtKB-KW"/>
</dbReference>
<evidence type="ECO:0000313" key="5">
    <source>
        <dbReference type="Proteomes" id="UP001209540"/>
    </source>
</evidence>
<dbReference type="EMBL" id="JAIXMP010000024">
    <property type="protein sequence ID" value="KAI9254589.1"/>
    <property type="molecule type" value="Genomic_DNA"/>
</dbReference>
<evidence type="ECO:0000259" key="3">
    <source>
        <dbReference type="PROSITE" id="PS50089"/>
    </source>
</evidence>
<proteinExistence type="predicted"/>
<keyword evidence="1" id="KW-0863">Zinc-finger</keyword>
<keyword evidence="5" id="KW-1185">Reference proteome</keyword>
<feature type="domain" description="RING-type" evidence="3">
    <location>
        <begin position="73"/>
        <end position="108"/>
    </location>
</feature>
<dbReference type="Gene3D" id="3.30.40.10">
    <property type="entry name" value="Zinc/RING finger domain, C3HC4 (zinc finger)"/>
    <property type="match status" value="1"/>
</dbReference>
<dbReference type="PROSITE" id="PS50089">
    <property type="entry name" value="ZF_RING_2"/>
    <property type="match status" value="1"/>
</dbReference>
<accession>A0AAD5PCV7</accession>
<keyword evidence="1" id="KW-0479">Metal-binding</keyword>
<organism evidence="4 5">
    <name type="scientific">Phascolomyces articulosus</name>
    <dbReference type="NCBI Taxonomy" id="60185"/>
    <lineage>
        <taxon>Eukaryota</taxon>
        <taxon>Fungi</taxon>
        <taxon>Fungi incertae sedis</taxon>
        <taxon>Mucoromycota</taxon>
        <taxon>Mucoromycotina</taxon>
        <taxon>Mucoromycetes</taxon>
        <taxon>Mucorales</taxon>
        <taxon>Lichtheimiaceae</taxon>
        <taxon>Phascolomyces</taxon>
    </lineage>
</organism>
<feature type="coiled-coil region" evidence="2">
    <location>
        <begin position="22"/>
        <end position="66"/>
    </location>
</feature>
<comment type="caution">
    <text evidence="4">The sequence shown here is derived from an EMBL/GenBank/DDBJ whole genome shotgun (WGS) entry which is preliminary data.</text>
</comment>
<gene>
    <name evidence="4" type="ORF">BDA99DRAFT_562683</name>
</gene>
<evidence type="ECO:0000256" key="1">
    <source>
        <dbReference type="PROSITE-ProRule" id="PRU00175"/>
    </source>
</evidence>
<keyword evidence="2" id="KW-0175">Coiled coil</keyword>
<name>A0AAD5PCV7_9FUNG</name>
<protein>
    <recommendedName>
        <fullName evidence="3">RING-type domain-containing protein</fullName>
    </recommendedName>
</protein>
<dbReference type="AlphaFoldDB" id="A0AAD5PCV7"/>
<dbReference type="Pfam" id="PF13920">
    <property type="entry name" value="zf-C3HC4_3"/>
    <property type="match status" value="1"/>
</dbReference>
<sequence length="120" mass="14093">MTVSYALIEQAEIMELGNGILLDSIKQSKRNLQKNERRLRRLKQRVENESKSNEQLTRKISEMEKKDLKPKCCIICNQENIEYALTPCFHRLYCKTCAEKLTECAICKTPKYEIQKVYSS</sequence>
<dbReference type="SUPFAM" id="SSF57850">
    <property type="entry name" value="RING/U-box"/>
    <property type="match status" value="1"/>
</dbReference>
<dbReference type="InterPro" id="IPR001841">
    <property type="entry name" value="Znf_RING"/>
</dbReference>
<keyword evidence="1" id="KW-0862">Zinc</keyword>
<evidence type="ECO:0000313" key="4">
    <source>
        <dbReference type="EMBL" id="KAI9254589.1"/>
    </source>
</evidence>